<comment type="similarity">
    <text evidence="1">Belongs to the class-II aminoacyl-tRNA synthetase family.</text>
</comment>
<feature type="non-terminal residue" evidence="12">
    <location>
        <position position="1"/>
    </location>
</feature>
<evidence type="ECO:0000256" key="1">
    <source>
        <dbReference type="ARBA" id="ARBA00008226"/>
    </source>
</evidence>
<reference evidence="12" key="1">
    <citation type="submission" date="2018-05" db="EMBL/GenBank/DDBJ databases">
        <authorList>
            <person name="Lanie J.A."/>
            <person name="Ng W.-L."/>
            <person name="Kazmierczak K.M."/>
            <person name="Andrzejewski T.M."/>
            <person name="Davidsen T.M."/>
            <person name="Wayne K.J."/>
            <person name="Tettelin H."/>
            <person name="Glass J.I."/>
            <person name="Rusch D."/>
            <person name="Podicherti R."/>
            <person name="Tsui H.-C.T."/>
            <person name="Winkler M.E."/>
        </authorList>
    </citation>
    <scope>NUCLEOTIDE SEQUENCE</scope>
</reference>
<name>A0A382N9Q7_9ZZZZ</name>
<dbReference type="EMBL" id="UINC01098054">
    <property type="protein sequence ID" value="SVC56271.1"/>
    <property type="molecule type" value="Genomic_DNA"/>
</dbReference>
<evidence type="ECO:0000256" key="8">
    <source>
        <dbReference type="ARBA" id="ARBA00022884"/>
    </source>
</evidence>
<proteinExistence type="inferred from homology"/>
<evidence type="ECO:0000256" key="7">
    <source>
        <dbReference type="ARBA" id="ARBA00022840"/>
    </source>
</evidence>
<keyword evidence="5" id="KW-0436">Ligase</keyword>
<keyword evidence="7" id="KW-0067">ATP-binding</keyword>
<evidence type="ECO:0000256" key="4">
    <source>
        <dbReference type="ARBA" id="ARBA00022555"/>
    </source>
</evidence>
<evidence type="ECO:0000256" key="2">
    <source>
        <dbReference type="ARBA" id="ARBA00013168"/>
    </source>
</evidence>
<sequence length="74" mass="7150">NGRPMIVVMATDDTVKAGIHSGNIARELASKMGGGGGGSPAVAQAGGKNADQLSEALAAAEEIVRNSLGDGSGS</sequence>
<organism evidence="12">
    <name type="scientific">marine metagenome</name>
    <dbReference type="NCBI Taxonomy" id="408172"/>
    <lineage>
        <taxon>unclassified sequences</taxon>
        <taxon>metagenomes</taxon>
        <taxon>ecological metagenomes</taxon>
    </lineage>
</organism>
<gene>
    <name evidence="12" type="ORF">METZ01_LOCUS309125</name>
</gene>
<dbReference type="Gene3D" id="3.10.310.40">
    <property type="match status" value="1"/>
</dbReference>
<evidence type="ECO:0000256" key="10">
    <source>
        <dbReference type="ARBA" id="ARBA00023146"/>
    </source>
</evidence>
<dbReference type="EC" id="6.1.1.7" evidence="2"/>
<keyword evidence="8" id="KW-0694">RNA-binding</keyword>
<dbReference type="GO" id="GO:0006412">
    <property type="term" value="P:translation"/>
    <property type="evidence" value="ECO:0007669"/>
    <property type="project" value="UniProtKB-KW"/>
</dbReference>
<evidence type="ECO:0000313" key="12">
    <source>
        <dbReference type="EMBL" id="SVC56271.1"/>
    </source>
</evidence>
<dbReference type="InterPro" id="IPR003156">
    <property type="entry name" value="DHHA1_dom"/>
</dbReference>
<keyword evidence="6" id="KW-0547">Nucleotide-binding</keyword>
<dbReference type="AlphaFoldDB" id="A0A382N9Q7"/>
<evidence type="ECO:0000256" key="9">
    <source>
        <dbReference type="ARBA" id="ARBA00022917"/>
    </source>
</evidence>
<dbReference type="GO" id="GO:0000049">
    <property type="term" value="F:tRNA binding"/>
    <property type="evidence" value="ECO:0007669"/>
    <property type="project" value="UniProtKB-KW"/>
</dbReference>
<keyword evidence="10" id="KW-0030">Aminoacyl-tRNA synthetase</keyword>
<evidence type="ECO:0000256" key="3">
    <source>
        <dbReference type="ARBA" id="ARBA00017959"/>
    </source>
</evidence>
<feature type="domain" description="DHHA1" evidence="11">
    <location>
        <begin position="2"/>
        <end position="65"/>
    </location>
</feature>
<evidence type="ECO:0000259" key="11">
    <source>
        <dbReference type="Pfam" id="PF02272"/>
    </source>
</evidence>
<keyword evidence="4" id="KW-0820">tRNA-binding</keyword>
<dbReference type="Pfam" id="PF02272">
    <property type="entry name" value="DHHA1"/>
    <property type="match status" value="1"/>
</dbReference>
<dbReference type="FunFam" id="3.10.310.40:FF:000001">
    <property type="entry name" value="Alanine--tRNA ligase"/>
    <property type="match status" value="1"/>
</dbReference>
<evidence type="ECO:0000256" key="5">
    <source>
        <dbReference type="ARBA" id="ARBA00022598"/>
    </source>
</evidence>
<evidence type="ECO:0000256" key="6">
    <source>
        <dbReference type="ARBA" id="ARBA00022741"/>
    </source>
</evidence>
<accession>A0A382N9Q7</accession>
<dbReference type="GO" id="GO:0004813">
    <property type="term" value="F:alanine-tRNA ligase activity"/>
    <property type="evidence" value="ECO:0007669"/>
    <property type="project" value="UniProtKB-EC"/>
</dbReference>
<keyword evidence="9" id="KW-0648">Protein biosynthesis</keyword>
<dbReference type="GO" id="GO:0005524">
    <property type="term" value="F:ATP binding"/>
    <property type="evidence" value="ECO:0007669"/>
    <property type="project" value="UniProtKB-KW"/>
</dbReference>
<protein>
    <recommendedName>
        <fullName evidence="3">Alanine--tRNA ligase</fullName>
        <ecNumber evidence="2">6.1.1.7</ecNumber>
    </recommendedName>
</protein>